<keyword evidence="2" id="KW-1185">Reference proteome</keyword>
<reference evidence="1" key="1">
    <citation type="journal article" date="2023" name="Insect Mol. Biol.">
        <title>Genome sequencing provides insights into the evolution of gene families encoding plant cell wall-degrading enzymes in longhorned beetles.</title>
        <authorList>
            <person name="Shin N.R."/>
            <person name="Okamura Y."/>
            <person name="Kirsch R."/>
            <person name="Pauchet Y."/>
        </authorList>
    </citation>
    <scope>NUCLEOTIDE SEQUENCE</scope>
    <source>
        <strain evidence="1">AMC_N1</strain>
    </source>
</reference>
<dbReference type="Proteomes" id="UP001162162">
    <property type="component" value="Unassembled WGS sequence"/>
</dbReference>
<evidence type="ECO:0000313" key="1">
    <source>
        <dbReference type="EMBL" id="KAJ8950509.1"/>
    </source>
</evidence>
<name>A0AAV8YGD3_9CUCU</name>
<dbReference type="EMBL" id="JAPWTK010000099">
    <property type="protein sequence ID" value="KAJ8950509.1"/>
    <property type="molecule type" value="Genomic_DNA"/>
</dbReference>
<comment type="caution">
    <text evidence="1">The sequence shown here is derived from an EMBL/GenBank/DDBJ whole genome shotgun (WGS) entry which is preliminary data.</text>
</comment>
<sequence>MAGRLKDKKIDIVLNIEENPQSTSTLVASENEVSQTTVLLSPCEQLVESYVTLCDLVTASLELLTDIDINTYDDSTLGSPSVTSYRMNHDVLCIQPPSLRASESFRSTRDNTPNSTAKRNVPDTQCQYIKFRERSYSDIQHVERKPWRAVALSARHFE</sequence>
<gene>
    <name evidence="1" type="ORF">NQ318_015253</name>
</gene>
<proteinExistence type="predicted"/>
<dbReference type="AlphaFoldDB" id="A0AAV8YGD3"/>
<protein>
    <submittedName>
        <fullName evidence="1">Uncharacterized protein</fullName>
    </submittedName>
</protein>
<evidence type="ECO:0000313" key="2">
    <source>
        <dbReference type="Proteomes" id="UP001162162"/>
    </source>
</evidence>
<accession>A0AAV8YGD3</accession>
<organism evidence="1 2">
    <name type="scientific">Aromia moschata</name>
    <dbReference type="NCBI Taxonomy" id="1265417"/>
    <lineage>
        <taxon>Eukaryota</taxon>
        <taxon>Metazoa</taxon>
        <taxon>Ecdysozoa</taxon>
        <taxon>Arthropoda</taxon>
        <taxon>Hexapoda</taxon>
        <taxon>Insecta</taxon>
        <taxon>Pterygota</taxon>
        <taxon>Neoptera</taxon>
        <taxon>Endopterygota</taxon>
        <taxon>Coleoptera</taxon>
        <taxon>Polyphaga</taxon>
        <taxon>Cucujiformia</taxon>
        <taxon>Chrysomeloidea</taxon>
        <taxon>Cerambycidae</taxon>
        <taxon>Cerambycinae</taxon>
        <taxon>Callichromatini</taxon>
        <taxon>Aromia</taxon>
    </lineage>
</organism>